<sequence length="329" mass="37363">MKRIILGIIALLVISCNEKQTAEFSLSGKTNGIENGTYLFLMTDEVIDSSMVKDNTFYFKTKLSKTPTIGTLRTPDWFERRVLWLENSAMTFDASKTSFINAKVLGSESENLSQTLYPISDTIPRQESLKMEMNFVKDNPNSIVSAQILSVYSTTWGKEKTTNLFNRFPKEIRESNYGQKIARYIELNKDPKIGEQFADFEMADPNGNSIKLSDIKGKTVLLEFWSSWCGPCRKENPNLVKTYEKFKPKGFEIIAVSLDEDKKSWISAIEKDSLNWLHVSDLKGQANEASLIYGINGIPDNFLIAENGTIIGRDLRGEKLKQKLTEIME</sequence>
<dbReference type="Pfam" id="PF14289">
    <property type="entry name" value="DUF4369"/>
    <property type="match status" value="1"/>
</dbReference>
<dbReference type="InterPro" id="IPR036249">
    <property type="entry name" value="Thioredoxin-like_sf"/>
</dbReference>
<proteinExistence type="predicted"/>
<evidence type="ECO:0000256" key="2">
    <source>
        <dbReference type="ARBA" id="ARBA00022748"/>
    </source>
</evidence>
<keyword evidence="4" id="KW-0676">Redox-active center</keyword>
<evidence type="ECO:0000259" key="5">
    <source>
        <dbReference type="PROSITE" id="PS51352"/>
    </source>
</evidence>
<dbReference type="InterPro" id="IPR013766">
    <property type="entry name" value="Thioredoxin_domain"/>
</dbReference>
<keyword evidence="7" id="KW-1185">Reference proteome</keyword>
<keyword evidence="3" id="KW-1015">Disulfide bond</keyword>
<dbReference type="InterPro" id="IPR050553">
    <property type="entry name" value="Thioredoxin_ResA/DsbE_sf"/>
</dbReference>
<dbReference type="RefSeq" id="WP_303305967.1">
    <property type="nucleotide sequence ID" value="NZ_JAODOP010000004.1"/>
</dbReference>
<dbReference type="SUPFAM" id="SSF52833">
    <property type="entry name" value="Thioredoxin-like"/>
    <property type="match status" value="1"/>
</dbReference>
<dbReference type="PROSITE" id="PS51257">
    <property type="entry name" value="PROKAR_LIPOPROTEIN"/>
    <property type="match status" value="1"/>
</dbReference>
<evidence type="ECO:0000256" key="1">
    <source>
        <dbReference type="ARBA" id="ARBA00004196"/>
    </source>
</evidence>
<comment type="caution">
    <text evidence="6">The sequence shown here is derived from an EMBL/GenBank/DDBJ whole genome shotgun (WGS) entry which is preliminary data.</text>
</comment>
<evidence type="ECO:0000313" key="6">
    <source>
        <dbReference type="EMBL" id="MEF3833626.1"/>
    </source>
</evidence>
<reference evidence="6 7" key="1">
    <citation type="submission" date="2022-09" db="EMBL/GenBank/DDBJ databases">
        <title>Genome sequencing of Flavivirga sp. MEBiC05379.</title>
        <authorList>
            <person name="Oh H.-M."/>
            <person name="Kwon K.K."/>
            <person name="Park M.J."/>
            <person name="Yang S.-H."/>
        </authorList>
    </citation>
    <scope>NUCLEOTIDE SEQUENCE [LARGE SCALE GENOMIC DNA]</scope>
    <source>
        <strain evidence="6 7">MEBiC05379</strain>
    </source>
</reference>
<accession>A0ABU7XTC7</accession>
<dbReference type="PANTHER" id="PTHR42852">
    <property type="entry name" value="THIOL:DISULFIDE INTERCHANGE PROTEIN DSBE"/>
    <property type="match status" value="1"/>
</dbReference>
<dbReference type="PANTHER" id="PTHR42852:SF6">
    <property type="entry name" value="THIOL:DISULFIDE INTERCHANGE PROTEIN DSBE"/>
    <property type="match status" value="1"/>
</dbReference>
<feature type="domain" description="Thioredoxin" evidence="5">
    <location>
        <begin position="191"/>
        <end position="329"/>
    </location>
</feature>
<dbReference type="Gene3D" id="3.40.30.10">
    <property type="entry name" value="Glutaredoxin"/>
    <property type="match status" value="1"/>
</dbReference>
<evidence type="ECO:0000256" key="3">
    <source>
        <dbReference type="ARBA" id="ARBA00023157"/>
    </source>
</evidence>
<evidence type="ECO:0000256" key="4">
    <source>
        <dbReference type="ARBA" id="ARBA00023284"/>
    </source>
</evidence>
<dbReference type="InterPro" id="IPR000866">
    <property type="entry name" value="AhpC/TSA"/>
</dbReference>
<dbReference type="CDD" id="cd02966">
    <property type="entry name" value="TlpA_like_family"/>
    <property type="match status" value="1"/>
</dbReference>
<gene>
    <name evidence="6" type="ORF">N1F79_10835</name>
</gene>
<protein>
    <submittedName>
        <fullName evidence="6">AhpC/TSA family protein</fullName>
    </submittedName>
</protein>
<dbReference type="PROSITE" id="PS51352">
    <property type="entry name" value="THIOREDOXIN_2"/>
    <property type="match status" value="1"/>
</dbReference>
<dbReference type="EMBL" id="JAODOP010000004">
    <property type="protein sequence ID" value="MEF3833626.1"/>
    <property type="molecule type" value="Genomic_DNA"/>
</dbReference>
<dbReference type="Pfam" id="PF00578">
    <property type="entry name" value="AhpC-TSA"/>
    <property type="match status" value="1"/>
</dbReference>
<dbReference type="Proteomes" id="UP001337305">
    <property type="component" value="Unassembled WGS sequence"/>
</dbReference>
<keyword evidence="2" id="KW-0201">Cytochrome c-type biogenesis</keyword>
<evidence type="ECO:0000313" key="7">
    <source>
        <dbReference type="Proteomes" id="UP001337305"/>
    </source>
</evidence>
<organism evidence="6 7">
    <name type="scientific">Flavivirga spongiicola</name>
    <dbReference type="NCBI Taxonomy" id="421621"/>
    <lineage>
        <taxon>Bacteria</taxon>
        <taxon>Pseudomonadati</taxon>
        <taxon>Bacteroidota</taxon>
        <taxon>Flavobacteriia</taxon>
        <taxon>Flavobacteriales</taxon>
        <taxon>Flavobacteriaceae</taxon>
        <taxon>Flavivirga</taxon>
    </lineage>
</organism>
<name>A0ABU7XTC7_9FLAO</name>
<dbReference type="InterPro" id="IPR025380">
    <property type="entry name" value="DUF4369"/>
</dbReference>
<comment type="subcellular location">
    <subcellularLocation>
        <location evidence="1">Cell envelope</location>
    </subcellularLocation>
</comment>
<dbReference type="PROSITE" id="PS00194">
    <property type="entry name" value="THIOREDOXIN_1"/>
    <property type="match status" value="1"/>
</dbReference>
<dbReference type="InterPro" id="IPR017937">
    <property type="entry name" value="Thioredoxin_CS"/>
</dbReference>